<dbReference type="Gene3D" id="1.10.10.10">
    <property type="entry name" value="Winged helix-like DNA-binding domain superfamily/Winged helix DNA-binding domain"/>
    <property type="match status" value="1"/>
</dbReference>
<evidence type="ECO:0000313" key="2">
    <source>
        <dbReference type="EMBL" id="MEO3690458.1"/>
    </source>
</evidence>
<proteinExistence type="predicted"/>
<dbReference type="Proteomes" id="UP001495147">
    <property type="component" value="Unassembled WGS sequence"/>
</dbReference>
<gene>
    <name evidence="2" type="ORF">ABDJ85_03200</name>
</gene>
<reference evidence="2 3" key="1">
    <citation type="submission" date="2024-05" db="EMBL/GenBank/DDBJ databases">
        <title>Roseateles sp. DJS-2-20 16S ribosomal RNA gene Genome sequencing and assembly.</title>
        <authorList>
            <person name="Woo H."/>
        </authorList>
    </citation>
    <scope>NUCLEOTIDE SEQUENCE [LARGE SCALE GENOMIC DNA]</scope>
    <source>
        <strain evidence="2 3">DJS-2-20</strain>
    </source>
</reference>
<dbReference type="InterPro" id="IPR000792">
    <property type="entry name" value="Tscrpt_reg_LuxR_C"/>
</dbReference>
<feature type="domain" description="HTH luxR-type" evidence="1">
    <location>
        <begin position="304"/>
        <end position="361"/>
    </location>
</feature>
<dbReference type="InterPro" id="IPR016032">
    <property type="entry name" value="Sig_transdc_resp-reg_C-effctor"/>
</dbReference>
<name>A0ABV0FX25_9BURK</name>
<dbReference type="RefSeq" id="WP_347703288.1">
    <property type="nucleotide sequence ID" value="NZ_JBDPZD010000001.1"/>
</dbReference>
<dbReference type="Pfam" id="PF00196">
    <property type="entry name" value="GerE"/>
    <property type="match status" value="1"/>
</dbReference>
<comment type="caution">
    <text evidence="2">The sequence shown here is derived from an EMBL/GenBank/DDBJ whole genome shotgun (WGS) entry which is preliminary data.</text>
</comment>
<dbReference type="SUPFAM" id="SSF46894">
    <property type="entry name" value="C-terminal effector domain of the bipartite response regulators"/>
    <property type="match status" value="1"/>
</dbReference>
<organism evidence="2 3">
    <name type="scientific">Roseateles paludis</name>
    <dbReference type="NCBI Taxonomy" id="3145238"/>
    <lineage>
        <taxon>Bacteria</taxon>
        <taxon>Pseudomonadati</taxon>
        <taxon>Pseudomonadota</taxon>
        <taxon>Betaproteobacteria</taxon>
        <taxon>Burkholderiales</taxon>
        <taxon>Sphaerotilaceae</taxon>
        <taxon>Roseateles</taxon>
    </lineage>
</organism>
<dbReference type="InterPro" id="IPR036388">
    <property type="entry name" value="WH-like_DNA-bd_sf"/>
</dbReference>
<dbReference type="EMBL" id="JBDPZD010000001">
    <property type="protein sequence ID" value="MEO3690458.1"/>
    <property type="molecule type" value="Genomic_DNA"/>
</dbReference>
<dbReference type="SMART" id="SM00421">
    <property type="entry name" value="HTH_LUXR"/>
    <property type="match status" value="1"/>
</dbReference>
<keyword evidence="3" id="KW-1185">Reference proteome</keyword>
<accession>A0ABV0FX25</accession>
<evidence type="ECO:0000259" key="1">
    <source>
        <dbReference type="SMART" id="SM00421"/>
    </source>
</evidence>
<sequence>MANAVAAFTTLKELCCRGLALPQFAPALLEALHDWVPSARNLLDVTDEQGRLLTYFFEGPVDLDVARLYFEEFHNRREVETMPAFESLRSTPAGVRSAGALSQRGFYESALYREIWRPQGLHSRIEGVVRDGHNRLLGSLVLYRSSGDPTFGPDDEARLAQALPWVAHGLQLAQHCRDLVPMRPAREAPHTALLELGGQLLFSTAGFAGALVSALHGLNARSVRQPWQVIVKQALERLQPQGQWSWSDAPQRVDLETSAGHWRLEGRALAGAGGARAESSTEVLLLSLRRLEPQEWGLVRVLREWALTPGQIRVAQGLYGGLRHKELARLLGVSPSTVVDHVRKLYRSMEVNSVGALCERIDQRWMLTDT</sequence>
<protein>
    <recommendedName>
        <fullName evidence="1">HTH luxR-type domain-containing protein</fullName>
    </recommendedName>
</protein>
<evidence type="ECO:0000313" key="3">
    <source>
        <dbReference type="Proteomes" id="UP001495147"/>
    </source>
</evidence>